<feature type="domain" description="DUF58" evidence="2">
    <location>
        <begin position="234"/>
        <end position="326"/>
    </location>
</feature>
<dbReference type="InterPro" id="IPR002881">
    <property type="entry name" value="DUF58"/>
</dbReference>
<protein>
    <recommendedName>
        <fullName evidence="2">DUF58 domain-containing protein</fullName>
    </recommendedName>
</protein>
<dbReference type="EMBL" id="FUKR01000006">
    <property type="protein sequence ID" value="SJN17630.1"/>
    <property type="molecule type" value="Genomic_DNA"/>
</dbReference>
<proteinExistence type="predicted"/>
<keyword evidence="4" id="KW-1185">Reference proteome</keyword>
<evidence type="ECO:0000256" key="1">
    <source>
        <dbReference type="SAM" id="Phobius"/>
    </source>
</evidence>
<evidence type="ECO:0000313" key="3">
    <source>
        <dbReference type="EMBL" id="SJN17630.1"/>
    </source>
</evidence>
<feature type="transmembrane region" description="Helical" evidence="1">
    <location>
        <begin position="72"/>
        <end position="91"/>
    </location>
</feature>
<organism evidence="3 4">
    <name type="scientific">Mycetocola reblochoni REB411</name>
    <dbReference type="NCBI Taxonomy" id="1255698"/>
    <lineage>
        <taxon>Bacteria</taxon>
        <taxon>Bacillati</taxon>
        <taxon>Actinomycetota</taxon>
        <taxon>Actinomycetes</taxon>
        <taxon>Micrococcales</taxon>
        <taxon>Microbacteriaceae</taxon>
        <taxon>Mycetocola</taxon>
    </lineage>
</organism>
<reference evidence="4" key="1">
    <citation type="submission" date="2017-02" db="EMBL/GenBank/DDBJ databases">
        <authorList>
            <person name="Dridi B."/>
        </authorList>
    </citation>
    <scope>NUCLEOTIDE SEQUENCE [LARGE SCALE GENOMIC DNA]</scope>
    <source>
        <strain evidence="4">EB411</strain>
    </source>
</reference>
<sequence length="426" mass="45634">MSAGPGGVDGRDDTARARAGLPAVTRTARRLLSVSRSRLRPVRETVTPLGWTALGGGALFGLSGVLLGWTELIVVGAVLLAAAALAALSLFGRPLFRVTIELSPVRVVEGERALGRLLVVNEAPLRSLPVLMEVPVGRGAVEFRVPSLRPDESHEELFAVPTRRRSVILAGPARSIRGDALGLFRRAVSWTERIELFVHPETRRLSPTATGVMRDLDGRESSTVTDNDLSFRTLRDYVPGDDIRFVHWRSSARTGSLLVRQFEETRRSRIVVFLTRDARAYDDGGDGEDLELAVRASASIAAAMIRSGRAVSLLSEGVRCRTHTPTALLDDCARLVTDPQGTAGLRERMRPMLAGEEAPGILVIVGGRGIPVTELRSAGALVGRGTAVVHLESAPGMPARVSSLGDIRSVRLGALDQLDRALGVLG</sequence>
<dbReference type="OrthoDB" id="9812729at2"/>
<keyword evidence="1" id="KW-1133">Transmembrane helix</keyword>
<dbReference type="AlphaFoldDB" id="A0A1R4ICU7"/>
<evidence type="ECO:0000313" key="4">
    <source>
        <dbReference type="Proteomes" id="UP000196778"/>
    </source>
</evidence>
<dbReference type="Pfam" id="PF01882">
    <property type="entry name" value="DUF58"/>
    <property type="match status" value="1"/>
</dbReference>
<dbReference type="RefSeq" id="WP_087135846.1">
    <property type="nucleotide sequence ID" value="NZ_FUKR01000006.1"/>
</dbReference>
<dbReference type="PANTHER" id="PTHR34351">
    <property type="entry name" value="SLR1927 PROTEIN-RELATED"/>
    <property type="match status" value="1"/>
</dbReference>
<keyword evidence="1" id="KW-0812">Transmembrane</keyword>
<feature type="transmembrane region" description="Helical" evidence="1">
    <location>
        <begin position="46"/>
        <end position="66"/>
    </location>
</feature>
<keyword evidence="1" id="KW-0472">Membrane</keyword>
<dbReference type="Proteomes" id="UP000196778">
    <property type="component" value="Unassembled WGS sequence"/>
</dbReference>
<gene>
    <name evidence="3" type="ORF">FM119_01065</name>
</gene>
<dbReference type="PANTHER" id="PTHR34351:SF1">
    <property type="entry name" value="SLR1927 PROTEIN"/>
    <property type="match status" value="1"/>
</dbReference>
<name>A0A1R4ICU7_9MICO</name>
<accession>A0A1R4ICU7</accession>
<evidence type="ECO:0000259" key="2">
    <source>
        <dbReference type="Pfam" id="PF01882"/>
    </source>
</evidence>